<feature type="transmembrane region" description="Helical" evidence="8">
    <location>
        <begin position="38"/>
        <end position="58"/>
    </location>
</feature>
<organism evidence="10 11">
    <name type="scientific">Streptomyces misionensis</name>
    <dbReference type="NCBI Taxonomy" id="67331"/>
    <lineage>
        <taxon>Bacteria</taxon>
        <taxon>Bacillati</taxon>
        <taxon>Actinomycetota</taxon>
        <taxon>Actinomycetes</taxon>
        <taxon>Kitasatosporales</taxon>
        <taxon>Streptomycetaceae</taxon>
        <taxon>Streptomyces</taxon>
    </lineage>
</organism>
<keyword evidence="11" id="KW-1185">Reference proteome</keyword>
<keyword evidence="4" id="KW-0378">Hydrolase</keyword>
<keyword evidence="6 8" id="KW-0472">Membrane</keyword>
<dbReference type="PANTHER" id="PTHR14969:SF62">
    <property type="entry name" value="DECAPRENYLPHOSPHORYL-5-PHOSPHORIBOSE PHOSPHATASE RV3807C-RELATED"/>
    <property type="match status" value="1"/>
</dbReference>
<protein>
    <submittedName>
        <fullName evidence="10">Phosphatase PAP2 family protein</fullName>
    </submittedName>
</protein>
<feature type="transmembrane region" description="Helical" evidence="8">
    <location>
        <begin position="166"/>
        <end position="184"/>
    </location>
</feature>
<evidence type="ECO:0000256" key="6">
    <source>
        <dbReference type="ARBA" id="ARBA00023136"/>
    </source>
</evidence>
<evidence type="ECO:0000256" key="3">
    <source>
        <dbReference type="ARBA" id="ARBA00022692"/>
    </source>
</evidence>
<feature type="region of interest" description="Disordered" evidence="7">
    <location>
        <begin position="203"/>
        <end position="226"/>
    </location>
</feature>
<evidence type="ECO:0000256" key="1">
    <source>
        <dbReference type="ARBA" id="ARBA00004651"/>
    </source>
</evidence>
<comment type="caution">
    <text evidence="10">The sequence shown here is derived from an EMBL/GenBank/DDBJ whole genome shotgun (WGS) entry which is preliminary data.</text>
</comment>
<dbReference type="RefSeq" id="WP_146465985.1">
    <property type="nucleotide sequence ID" value="NZ_VOGW01000099.1"/>
</dbReference>
<dbReference type="GO" id="GO:0005886">
    <property type="term" value="C:plasma membrane"/>
    <property type="evidence" value="ECO:0007669"/>
    <property type="project" value="UniProtKB-SubCell"/>
</dbReference>
<dbReference type="EMBL" id="VOGW01000099">
    <property type="protein sequence ID" value="TWV44848.1"/>
    <property type="molecule type" value="Genomic_DNA"/>
</dbReference>
<evidence type="ECO:0000256" key="5">
    <source>
        <dbReference type="ARBA" id="ARBA00022989"/>
    </source>
</evidence>
<keyword evidence="2" id="KW-1003">Cell membrane</keyword>
<keyword evidence="5 8" id="KW-1133">Transmembrane helix</keyword>
<dbReference type="SUPFAM" id="SSF48317">
    <property type="entry name" value="Acid phosphatase/Vanadium-dependent haloperoxidase"/>
    <property type="match status" value="1"/>
</dbReference>
<feature type="domain" description="Phosphatidic acid phosphatase type 2/haloperoxidase" evidence="9">
    <location>
        <begin position="70"/>
        <end position="181"/>
    </location>
</feature>
<dbReference type="InterPro" id="IPR036938">
    <property type="entry name" value="PAP2/HPO_sf"/>
</dbReference>
<dbReference type="Proteomes" id="UP000320481">
    <property type="component" value="Unassembled WGS sequence"/>
</dbReference>
<dbReference type="Pfam" id="PF01569">
    <property type="entry name" value="PAP2"/>
    <property type="match status" value="1"/>
</dbReference>
<dbReference type="AlphaFoldDB" id="A0A5C6JSI5"/>
<evidence type="ECO:0000259" key="9">
    <source>
        <dbReference type="SMART" id="SM00014"/>
    </source>
</evidence>
<dbReference type="PANTHER" id="PTHR14969">
    <property type="entry name" value="SPHINGOSINE-1-PHOSPHATE PHOSPHOHYDROLASE"/>
    <property type="match status" value="1"/>
</dbReference>
<keyword evidence="3 8" id="KW-0812">Transmembrane</keyword>
<name>A0A5C6JSI5_9ACTN</name>
<dbReference type="InterPro" id="IPR000326">
    <property type="entry name" value="PAP2/HPO"/>
</dbReference>
<gene>
    <name evidence="10" type="ORF">FRZ03_16890</name>
</gene>
<proteinExistence type="predicted"/>
<evidence type="ECO:0000256" key="7">
    <source>
        <dbReference type="SAM" id="MobiDB-lite"/>
    </source>
</evidence>
<comment type="subcellular location">
    <subcellularLocation>
        <location evidence="1">Cell membrane</location>
        <topology evidence="1">Multi-pass membrane protein</topology>
    </subcellularLocation>
</comment>
<evidence type="ECO:0000313" key="11">
    <source>
        <dbReference type="Proteomes" id="UP000320481"/>
    </source>
</evidence>
<evidence type="ECO:0000256" key="8">
    <source>
        <dbReference type="SAM" id="Phobius"/>
    </source>
</evidence>
<dbReference type="SMART" id="SM00014">
    <property type="entry name" value="acidPPc"/>
    <property type="match status" value="1"/>
</dbReference>
<dbReference type="Gene3D" id="1.20.144.10">
    <property type="entry name" value="Phosphatidic acid phosphatase type 2/haloperoxidase"/>
    <property type="match status" value="2"/>
</dbReference>
<evidence type="ECO:0000256" key="4">
    <source>
        <dbReference type="ARBA" id="ARBA00022801"/>
    </source>
</evidence>
<feature type="transmembrane region" description="Helical" evidence="8">
    <location>
        <begin position="65"/>
        <end position="84"/>
    </location>
</feature>
<reference evidence="10" key="1">
    <citation type="journal article" date="2019" name="Microbiol. Resour. Announc.">
        <title>Draft Genomic Sequences of Streptomyces misionensis and Streptomyces albidoflavus, bacteria applied for phytopathogen biocontrol.</title>
        <authorList>
            <person name="Pylro V."/>
            <person name="Dias A."/>
            <person name="Andreote F."/>
            <person name="Varani A."/>
            <person name="Andreote C."/>
            <person name="Bernardo E."/>
            <person name="Martins T."/>
        </authorList>
    </citation>
    <scope>NUCLEOTIDE SEQUENCE [LARGE SCALE GENOMIC DNA]</scope>
    <source>
        <strain evidence="10">66</strain>
    </source>
</reference>
<accession>A0A5C6JSI5</accession>
<evidence type="ECO:0000256" key="2">
    <source>
        <dbReference type="ARBA" id="ARBA00022475"/>
    </source>
</evidence>
<dbReference type="GO" id="GO:0016787">
    <property type="term" value="F:hydrolase activity"/>
    <property type="evidence" value="ECO:0007669"/>
    <property type="project" value="UniProtKB-KW"/>
</dbReference>
<sequence>MTTSSPTAQALDGAAIDGGLYTDVTDFARHTHWLNEPATVFSSIGIGLFVVYLLVAWWRARGQGSTAMAAVLATPIAVVLAYVVNTGIKDVFEEPRPCRALPHDFLLEACPAPDDYAFPSNHTTVAFAFAVALLLIARGLGSLALITAIAMGASRVYVGAHYPHDVAVGALVGSVVSLITVLVLRRLAPPLVDRLRTGALRPLLTSQTDHHRRHARPTPEPGSPRS</sequence>
<evidence type="ECO:0000313" key="10">
    <source>
        <dbReference type="EMBL" id="TWV44848.1"/>
    </source>
</evidence>